<dbReference type="SUPFAM" id="SSF50044">
    <property type="entry name" value="SH3-domain"/>
    <property type="match status" value="1"/>
</dbReference>
<proteinExistence type="predicted"/>
<dbReference type="Pfam" id="PF00018">
    <property type="entry name" value="SH3_1"/>
    <property type="match status" value="1"/>
</dbReference>
<keyword evidence="4 6" id="KW-0862">Zinc</keyword>
<feature type="compositionally biased region" description="Low complexity" evidence="8">
    <location>
        <begin position="296"/>
        <end position="315"/>
    </location>
</feature>
<feature type="compositionally biased region" description="Low complexity" evidence="8">
    <location>
        <begin position="268"/>
        <end position="280"/>
    </location>
</feature>
<feature type="region of interest" description="Disordered" evidence="8">
    <location>
        <begin position="499"/>
        <end position="534"/>
    </location>
</feature>
<keyword evidence="1 7" id="KW-0728">SH3 domain</keyword>
<dbReference type="CDD" id="cd11789">
    <property type="entry name" value="SH3_Nebulin_family_C"/>
    <property type="match status" value="1"/>
</dbReference>
<dbReference type="Proteomes" id="UP000504633">
    <property type="component" value="Unplaced"/>
</dbReference>
<gene>
    <name evidence="12" type="primary">LOC111605631</name>
</gene>
<dbReference type="SUPFAM" id="SSF57716">
    <property type="entry name" value="Glucocorticoid receptor-like (DNA-binding domain)"/>
    <property type="match status" value="1"/>
</dbReference>
<dbReference type="InterPro" id="IPR001452">
    <property type="entry name" value="SH3_domain"/>
</dbReference>
<evidence type="ECO:0000256" key="4">
    <source>
        <dbReference type="ARBA" id="ARBA00022833"/>
    </source>
</evidence>
<evidence type="ECO:0000256" key="6">
    <source>
        <dbReference type="PROSITE-ProRule" id="PRU00125"/>
    </source>
</evidence>
<feature type="region of interest" description="Disordered" evidence="8">
    <location>
        <begin position="232"/>
        <end position="259"/>
    </location>
</feature>
<dbReference type="OrthoDB" id="191061at2759"/>
<keyword evidence="2 6" id="KW-0479">Metal-binding</keyword>
<dbReference type="GeneID" id="111605631"/>
<dbReference type="GO" id="GO:0046872">
    <property type="term" value="F:metal ion binding"/>
    <property type="evidence" value="ECO:0007669"/>
    <property type="project" value="UniProtKB-KW"/>
</dbReference>
<feature type="domain" description="LIM zinc-binding" evidence="10">
    <location>
        <begin position="3"/>
        <end position="63"/>
    </location>
</feature>
<name>A0A6J1MGX2_DROHY</name>
<protein>
    <submittedName>
        <fullName evidence="12">LIM and SH3 domain protein Lasp isoform X2</fullName>
    </submittedName>
</protein>
<dbReference type="CDD" id="cd09447">
    <property type="entry name" value="LIM_LASP"/>
    <property type="match status" value="1"/>
</dbReference>
<feature type="compositionally biased region" description="Polar residues" evidence="8">
    <location>
        <begin position="499"/>
        <end position="510"/>
    </location>
</feature>
<dbReference type="Gene3D" id="2.30.30.40">
    <property type="entry name" value="SH3 Domains"/>
    <property type="match status" value="1"/>
</dbReference>
<evidence type="ECO:0000313" key="11">
    <source>
        <dbReference type="Proteomes" id="UP000504633"/>
    </source>
</evidence>
<evidence type="ECO:0000256" key="1">
    <source>
        <dbReference type="ARBA" id="ARBA00022443"/>
    </source>
</evidence>
<dbReference type="AlphaFoldDB" id="A0A6J1MGX2"/>
<dbReference type="PROSITE" id="PS51216">
    <property type="entry name" value="NEBULIN"/>
    <property type="match status" value="2"/>
</dbReference>
<dbReference type="PANTHER" id="PTHR46218:SF4">
    <property type="entry name" value="LIM AND SH3 DOMAIN PROTEIN LASP"/>
    <property type="match status" value="1"/>
</dbReference>
<feature type="region of interest" description="Disordered" evidence="8">
    <location>
        <begin position="130"/>
        <end position="151"/>
    </location>
</feature>
<dbReference type="PROSITE" id="PS50002">
    <property type="entry name" value="SH3"/>
    <property type="match status" value="1"/>
</dbReference>
<dbReference type="GO" id="GO:0051015">
    <property type="term" value="F:actin filament binding"/>
    <property type="evidence" value="ECO:0007669"/>
    <property type="project" value="TreeGrafter"/>
</dbReference>
<dbReference type="PANTHER" id="PTHR46218">
    <property type="entry name" value="LASP"/>
    <property type="match status" value="1"/>
</dbReference>
<dbReference type="InterPro" id="IPR051759">
    <property type="entry name" value="LIM-SH3_domain_protein"/>
</dbReference>
<feature type="compositionally biased region" description="Low complexity" evidence="8">
    <location>
        <begin position="175"/>
        <end position="211"/>
    </location>
</feature>
<dbReference type="FunFam" id="2.30.30.40:FF:000007">
    <property type="entry name" value="nebulin isoform X1"/>
    <property type="match status" value="1"/>
</dbReference>
<feature type="region of interest" description="Disordered" evidence="8">
    <location>
        <begin position="268"/>
        <end position="287"/>
    </location>
</feature>
<dbReference type="InterPro" id="IPR000900">
    <property type="entry name" value="Nebulin_repeat"/>
</dbReference>
<feature type="region of interest" description="Disordered" evidence="8">
    <location>
        <begin position="293"/>
        <end position="318"/>
    </location>
</feature>
<evidence type="ECO:0000259" key="9">
    <source>
        <dbReference type="PROSITE" id="PS50002"/>
    </source>
</evidence>
<dbReference type="SMART" id="SM00132">
    <property type="entry name" value="LIM"/>
    <property type="match status" value="1"/>
</dbReference>
<dbReference type="FunFam" id="2.10.110.10:FF:000087">
    <property type="entry name" value="LIM zinc-binding domain-containing Nebulette"/>
    <property type="match status" value="1"/>
</dbReference>
<feature type="domain" description="SH3" evidence="9">
    <location>
        <begin position="617"/>
        <end position="678"/>
    </location>
</feature>
<dbReference type="GO" id="GO:0005737">
    <property type="term" value="C:cytoplasm"/>
    <property type="evidence" value="ECO:0007669"/>
    <property type="project" value="UniProtKB-ARBA"/>
</dbReference>
<dbReference type="InterPro" id="IPR001781">
    <property type="entry name" value="Znf_LIM"/>
</dbReference>
<feature type="compositionally biased region" description="Low complexity" evidence="8">
    <location>
        <begin position="421"/>
        <end position="461"/>
    </location>
</feature>
<evidence type="ECO:0000256" key="5">
    <source>
        <dbReference type="ARBA" id="ARBA00023038"/>
    </source>
</evidence>
<dbReference type="SMART" id="SM00227">
    <property type="entry name" value="NEBU"/>
    <property type="match status" value="2"/>
</dbReference>
<dbReference type="RefSeq" id="XP_023180053.2">
    <property type="nucleotide sequence ID" value="XM_023324285.2"/>
</dbReference>
<feature type="compositionally biased region" description="Low complexity" evidence="8">
    <location>
        <begin position="352"/>
        <end position="408"/>
    </location>
</feature>
<keyword evidence="3" id="KW-0677">Repeat</keyword>
<evidence type="ECO:0000256" key="8">
    <source>
        <dbReference type="SAM" id="MobiDB-lite"/>
    </source>
</evidence>
<dbReference type="SMART" id="SM00326">
    <property type="entry name" value="SH3"/>
    <property type="match status" value="1"/>
</dbReference>
<feature type="region of interest" description="Disordered" evidence="8">
    <location>
        <begin position="347"/>
        <end position="461"/>
    </location>
</feature>
<evidence type="ECO:0000256" key="2">
    <source>
        <dbReference type="ARBA" id="ARBA00022723"/>
    </source>
</evidence>
<dbReference type="GO" id="GO:0005925">
    <property type="term" value="C:focal adhesion"/>
    <property type="evidence" value="ECO:0007669"/>
    <property type="project" value="TreeGrafter"/>
</dbReference>
<sequence length="678" mass="77112">MNKTCARCQKVVYPIEELKCLDKTWHKTCFKCTECGMALNMKTYKGYNKMPYCEAHIPKAKATAIADTPELKRIAENTKIQSNVKYHADFEKAKGKFTQVADDPETLRIKQNTKHISNVAYHGDLEKKAAMEKQRGSAEVSDSSNESEYFSEQLAAEQFSQYAPTASPIPPATLHQQQHQQQQQQHHQQQQQQQQQYQQQQHQHYVQQQQQTLPPPPIQHQQYNTAAITPTYQHQHQQLPQHQQQQQQQQQQPQHDPYAHYQQPQALRQQQLLQQQQQQQHAIKQSSHLYPTAISQSQQLQQQQPQPQQQQQQPQAVNSYNQMRSAILHNSHHPSGNAADQFDHSQNSATALHQQQLQQQLQQQQHHSQQQLQQPAVQQQHSHHSLLNNNASNGSIHNTNNNNNNNGGLAHPHPVSLSYTQQQQQQQQPQQVRSQSSVHSNNSKHQLQLQQQLQQQQQQQHQSNTNVQQLYVASNYSAVTPSENALGAKLQASNGHLPNVLTAPQSTNSIGKIADYDPLTDGPRPMPATGRSSTTLVYSSDQRGAAAVGNSVYPKRIGSISDIDPANGIYGSLTSAEQAQAQKQHQYYQQVQQQEQQQQVRQGQQPAQLQEKQSRQGNLRVYRAIYDYEAQDVDEVSFREGDVIFEVESIDSGWMTGRVERTGKTGMLPANYVEQAVI</sequence>
<dbReference type="Pfam" id="PF00880">
    <property type="entry name" value="Nebulin"/>
    <property type="match status" value="2"/>
</dbReference>
<evidence type="ECO:0000259" key="10">
    <source>
        <dbReference type="PROSITE" id="PS50023"/>
    </source>
</evidence>
<dbReference type="Gene3D" id="2.10.110.10">
    <property type="entry name" value="Cysteine Rich Protein"/>
    <property type="match status" value="1"/>
</dbReference>
<keyword evidence="11" id="KW-1185">Reference proteome</keyword>
<reference evidence="12" key="1">
    <citation type="submission" date="2025-08" db="UniProtKB">
        <authorList>
            <consortium name="RefSeq"/>
        </authorList>
    </citation>
    <scope>IDENTIFICATION</scope>
    <source>
        <strain evidence="12">15085-1641.00</strain>
        <tissue evidence="12">Whole body</tissue>
    </source>
</reference>
<evidence type="ECO:0000256" key="7">
    <source>
        <dbReference type="PROSITE-ProRule" id="PRU00192"/>
    </source>
</evidence>
<accession>A0A6J1MGX2</accession>
<feature type="compositionally biased region" description="Polar residues" evidence="8">
    <location>
        <begin position="140"/>
        <end position="150"/>
    </location>
</feature>
<dbReference type="PROSITE" id="PS00478">
    <property type="entry name" value="LIM_DOMAIN_1"/>
    <property type="match status" value="1"/>
</dbReference>
<evidence type="ECO:0000313" key="12">
    <source>
        <dbReference type="RefSeq" id="XP_023180053.2"/>
    </source>
</evidence>
<keyword evidence="5 6" id="KW-0440">LIM domain</keyword>
<feature type="region of interest" description="Disordered" evidence="8">
    <location>
        <begin position="164"/>
        <end position="220"/>
    </location>
</feature>
<dbReference type="PRINTS" id="PR00452">
    <property type="entry name" value="SH3DOMAIN"/>
</dbReference>
<dbReference type="InterPro" id="IPR036028">
    <property type="entry name" value="SH3-like_dom_sf"/>
</dbReference>
<dbReference type="Pfam" id="PF00412">
    <property type="entry name" value="LIM"/>
    <property type="match status" value="1"/>
</dbReference>
<organism evidence="11 12">
    <name type="scientific">Drosophila hydei</name>
    <name type="common">Fruit fly</name>
    <dbReference type="NCBI Taxonomy" id="7224"/>
    <lineage>
        <taxon>Eukaryota</taxon>
        <taxon>Metazoa</taxon>
        <taxon>Ecdysozoa</taxon>
        <taxon>Arthropoda</taxon>
        <taxon>Hexapoda</taxon>
        <taxon>Insecta</taxon>
        <taxon>Pterygota</taxon>
        <taxon>Neoptera</taxon>
        <taxon>Endopterygota</taxon>
        <taxon>Diptera</taxon>
        <taxon>Brachycera</taxon>
        <taxon>Muscomorpha</taxon>
        <taxon>Ephydroidea</taxon>
        <taxon>Drosophilidae</taxon>
        <taxon>Drosophila</taxon>
    </lineage>
</organism>
<dbReference type="PROSITE" id="PS50023">
    <property type="entry name" value="LIM_DOMAIN_2"/>
    <property type="match status" value="1"/>
</dbReference>
<evidence type="ECO:0000256" key="3">
    <source>
        <dbReference type="ARBA" id="ARBA00022737"/>
    </source>
</evidence>